<dbReference type="Gene3D" id="3.40.50.300">
    <property type="entry name" value="P-loop containing nucleotide triphosphate hydrolases"/>
    <property type="match status" value="2"/>
</dbReference>
<evidence type="ECO:0000256" key="13">
    <source>
        <dbReference type="ARBA" id="ARBA00023010"/>
    </source>
</evidence>
<dbReference type="EMBL" id="JACFSA010000006">
    <property type="protein sequence ID" value="MBI0144663.1"/>
    <property type="molecule type" value="Genomic_DNA"/>
</dbReference>
<evidence type="ECO:0000256" key="10">
    <source>
        <dbReference type="ARBA" id="ARBA00022840"/>
    </source>
</evidence>
<evidence type="ECO:0000256" key="15">
    <source>
        <dbReference type="HAMAP-Rule" id="MF_01382"/>
    </source>
</evidence>
<keyword evidence="13 15" id="KW-0811">Translocation</keyword>
<dbReference type="Pfam" id="PF02810">
    <property type="entry name" value="SEC-C"/>
    <property type="match status" value="1"/>
</dbReference>
<evidence type="ECO:0000313" key="22">
    <source>
        <dbReference type="Proteomes" id="UP000700855"/>
    </source>
</evidence>
<dbReference type="SUPFAM" id="SSF81767">
    <property type="entry name" value="Pre-protein crosslinking domain of SecA"/>
    <property type="match status" value="1"/>
</dbReference>
<comment type="function">
    <text evidence="15">Part of the Sec protein translocase complex. Interacts with the SecYEG preprotein conducting channel. Has a central role in coupling the hydrolysis of ATP to the transfer of proteins into and across the cell membrane, serving as an ATP-driven molecular motor driving the stepwise translocation of polypeptide chains across the membrane.</text>
</comment>
<keyword evidence="22" id="KW-1185">Reference proteome</keyword>
<keyword evidence="6 15" id="KW-0963">Cytoplasm</keyword>
<dbReference type="InterPro" id="IPR011130">
    <property type="entry name" value="SecA_preprotein_X-link_dom"/>
</dbReference>
<keyword evidence="7" id="KW-0479">Metal-binding</keyword>
<keyword evidence="11 15" id="KW-0653">Protein transport</keyword>
<dbReference type="PANTHER" id="PTHR30612:SF0">
    <property type="entry name" value="CHLOROPLAST PROTEIN-TRANSPORTING ATPASE"/>
    <property type="match status" value="1"/>
</dbReference>
<dbReference type="InterPro" id="IPR004027">
    <property type="entry name" value="SEC_C_motif"/>
</dbReference>
<dbReference type="Proteomes" id="UP000700855">
    <property type="component" value="Unassembled WGS sequence"/>
</dbReference>
<dbReference type="InterPro" id="IPR011115">
    <property type="entry name" value="SecA_DEAD"/>
</dbReference>
<feature type="domain" description="SecA family profile" evidence="20">
    <location>
        <begin position="2"/>
        <end position="615"/>
    </location>
</feature>
<dbReference type="Gene3D" id="1.10.3060.10">
    <property type="entry name" value="Helical scaffold and wing domains of SecA"/>
    <property type="match status" value="1"/>
</dbReference>
<dbReference type="SUPFAM" id="SSF52540">
    <property type="entry name" value="P-loop containing nucleoside triphosphate hydrolases"/>
    <property type="match status" value="2"/>
</dbReference>
<keyword evidence="4 15" id="KW-0813">Transport</keyword>
<dbReference type="PROSITE" id="PS51194">
    <property type="entry name" value="HELICASE_CTER"/>
    <property type="match status" value="1"/>
</dbReference>
<comment type="caution">
    <text evidence="21">The sequence shown here is derived from an EMBL/GenBank/DDBJ whole genome shotgun (WGS) entry which is preliminary data.</text>
</comment>
<dbReference type="HAMAP" id="MF_01382">
    <property type="entry name" value="SecA"/>
    <property type="match status" value="1"/>
</dbReference>
<evidence type="ECO:0000256" key="2">
    <source>
        <dbReference type="ARBA" id="ARBA00004170"/>
    </source>
</evidence>
<comment type="subcellular location">
    <subcellularLocation>
        <location evidence="15">Cell membrane</location>
        <topology evidence="15">Peripheral membrane protein</topology>
        <orientation evidence="15">Cytoplasmic side</orientation>
    </subcellularLocation>
    <subcellularLocation>
        <location evidence="15">Cytoplasm</location>
    </subcellularLocation>
    <subcellularLocation>
        <location evidence="2">Membrane</location>
        <topology evidence="2">Peripheral membrane protein</topology>
    </subcellularLocation>
    <text evidence="15">Distribution is 50-50.</text>
</comment>
<dbReference type="InterPro" id="IPR036266">
    <property type="entry name" value="SecA_Wing/Scaffold_sf"/>
</dbReference>
<feature type="compositionally biased region" description="Basic and acidic residues" evidence="17">
    <location>
        <begin position="839"/>
        <end position="852"/>
    </location>
</feature>
<evidence type="ECO:0000313" key="21">
    <source>
        <dbReference type="EMBL" id="MBI0144663.1"/>
    </source>
</evidence>
<feature type="domain" description="Helicase ATP-binding" evidence="18">
    <location>
        <begin position="88"/>
        <end position="246"/>
    </location>
</feature>
<dbReference type="SMART" id="SM00958">
    <property type="entry name" value="SecA_PP_bind"/>
    <property type="match status" value="1"/>
</dbReference>
<evidence type="ECO:0000256" key="12">
    <source>
        <dbReference type="ARBA" id="ARBA00022967"/>
    </source>
</evidence>
<keyword evidence="5 15" id="KW-1003">Cell membrane</keyword>
<dbReference type="Pfam" id="PF01043">
    <property type="entry name" value="SecA_PP_bind"/>
    <property type="match status" value="1"/>
</dbReference>
<dbReference type="PROSITE" id="PS01312">
    <property type="entry name" value="SECA"/>
    <property type="match status" value="1"/>
</dbReference>
<reference evidence="21 22" key="1">
    <citation type="submission" date="2020-07" db="EMBL/GenBank/DDBJ databases">
        <title>Isolated bacteria genomes of Apis mellifera.</title>
        <authorList>
            <person name="Wu J."/>
            <person name="Zheng H."/>
        </authorList>
    </citation>
    <scope>NUCLEOTIDE SEQUENCE [LARGE SCALE GENOMIC DNA]</scope>
    <source>
        <strain evidence="21 22">W8116</strain>
    </source>
</reference>
<dbReference type="InterPro" id="IPR036670">
    <property type="entry name" value="SecA_X-link_sf"/>
</dbReference>
<dbReference type="SUPFAM" id="SSF81886">
    <property type="entry name" value="Helical scaffold and wing domains of SecA"/>
    <property type="match status" value="1"/>
</dbReference>
<dbReference type="InterPro" id="IPR014018">
    <property type="entry name" value="SecA_motor_DEAD"/>
</dbReference>
<evidence type="ECO:0000256" key="16">
    <source>
        <dbReference type="RuleBase" id="RU003874"/>
    </source>
</evidence>
<dbReference type="PROSITE" id="PS51192">
    <property type="entry name" value="HELICASE_ATP_BIND_1"/>
    <property type="match status" value="1"/>
</dbReference>
<keyword evidence="12 15" id="KW-1278">Translocase</keyword>
<evidence type="ECO:0000256" key="3">
    <source>
        <dbReference type="ARBA" id="ARBA00007650"/>
    </source>
</evidence>
<dbReference type="Pfam" id="PF07517">
    <property type="entry name" value="SecA_DEAD"/>
    <property type="match status" value="1"/>
</dbReference>
<keyword evidence="10 15" id="KW-0067">ATP-binding</keyword>
<evidence type="ECO:0000256" key="11">
    <source>
        <dbReference type="ARBA" id="ARBA00022927"/>
    </source>
</evidence>
<dbReference type="InterPro" id="IPR020937">
    <property type="entry name" value="SecA_CS"/>
</dbReference>
<dbReference type="InterPro" id="IPR044722">
    <property type="entry name" value="SecA_SF2_C"/>
</dbReference>
<keyword evidence="14 15" id="KW-0472">Membrane</keyword>
<keyword evidence="8 15" id="KW-0547">Nucleotide-binding</keyword>
<feature type="binding site" evidence="15">
    <location>
        <position position="494"/>
    </location>
    <ligand>
        <name>ATP</name>
        <dbReference type="ChEBI" id="CHEBI:30616"/>
    </ligand>
</feature>
<dbReference type="InterPro" id="IPR027417">
    <property type="entry name" value="P-loop_NTPase"/>
</dbReference>
<dbReference type="SMART" id="SM00957">
    <property type="entry name" value="SecA_DEAD"/>
    <property type="match status" value="1"/>
</dbReference>
<gene>
    <name evidence="15 21" type="primary">secA</name>
    <name evidence="21" type="ORF">H3U98_07750</name>
</gene>
<feature type="binding site" evidence="15">
    <location>
        <begin position="104"/>
        <end position="108"/>
    </location>
    <ligand>
        <name>ATP</name>
        <dbReference type="ChEBI" id="CHEBI:30616"/>
    </ligand>
</feature>
<comment type="subunit">
    <text evidence="15">Monomer and homodimer. Part of the essential Sec protein translocation apparatus which comprises SecA, SecYEG and auxiliary proteins SecDF. Other proteins may also be involved.</text>
</comment>
<dbReference type="InterPro" id="IPR014001">
    <property type="entry name" value="Helicase_ATP-bd"/>
</dbReference>
<evidence type="ECO:0000259" key="18">
    <source>
        <dbReference type="PROSITE" id="PS51192"/>
    </source>
</evidence>
<evidence type="ECO:0000256" key="1">
    <source>
        <dbReference type="ARBA" id="ARBA00001947"/>
    </source>
</evidence>
<feature type="region of interest" description="Disordered" evidence="17">
    <location>
        <begin position="837"/>
        <end position="973"/>
    </location>
</feature>
<feature type="binding site" evidence="15">
    <location>
        <position position="86"/>
    </location>
    <ligand>
        <name>ATP</name>
        <dbReference type="ChEBI" id="CHEBI:30616"/>
    </ligand>
</feature>
<dbReference type="Gene3D" id="3.90.1440.10">
    <property type="entry name" value="SecA, preprotein cross-linking domain"/>
    <property type="match status" value="1"/>
</dbReference>
<feature type="domain" description="Helicase C-terminal" evidence="19">
    <location>
        <begin position="404"/>
        <end position="620"/>
    </location>
</feature>
<dbReference type="CDD" id="cd17928">
    <property type="entry name" value="DEXDc_SecA"/>
    <property type="match status" value="1"/>
</dbReference>
<organism evidence="21 22">
    <name type="scientific">Bifidobacterium choladohabitans</name>
    <dbReference type="NCBI Taxonomy" id="2750947"/>
    <lineage>
        <taxon>Bacteria</taxon>
        <taxon>Bacillati</taxon>
        <taxon>Actinomycetota</taxon>
        <taxon>Actinomycetes</taxon>
        <taxon>Bifidobacteriales</taxon>
        <taxon>Bifidobacteriaceae</taxon>
        <taxon>Bifidobacterium</taxon>
    </lineage>
</organism>
<dbReference type="Pfam" id="PF21090">
    <property type="entry name" value="P-loop_SecA"/>
    <property type="match status" value="1"/>
</dbReference>
<evidence type="ECO:0000256" key="17">
    <source>
        <dbReference type="SAM" id="MobiDB-lite"/>
    </source>
</evidence>
<sequence length="973" mass="109178">MVAVLDKVLRMGEGRQIRKLQGVAKATNAFEDQISAMSDEELKGQTPKFKQRLENGESLDSLMPEAFATVREVSKRTLGQRHFDVQLMGGAALHWGNIAEMKTGEGKTLVATLPSYLNALEGKGVHVVTVNDYLASYQSELMGRIFRFLGMSVGCIITDQRPAERRKQYQADITYGTNNEFGFDYLRDNMAWDKDELVQRGHHFAIVDEVDSILIDEARTPLIISGPAEGDVTRWYRQFAKLVPKLTRDEDYEVDEKKKVVGILDPGITKVEDYLGIDNLYEPANTALIGYLNNAIKAKELFLRDRDYVVQNGEVLIVDEHTGRLLKGRRYNEGLHQAIEAKEGVEVKAENQTFATITLQNYFRMYDKLAGMTGTAETEAAEFMNTYKLGVLPIPTNKPMIRKDQPDLIYRTKKEKLTAIVRDVAKRHAKGQPILLGTASVESSEVVSSLLDVAGIDHQVLNAKQHAREAAVVAVAGRKGAVTVATNMAGRGTDIMLGGNVEFLADQKLKEQGYSSDDTPEEYEKRWPKMLDSVKEQVKDEHEEVVKLGGLYVLGTERHESRRIDNQLRGRSGRQGDPGESRFYLSLEDDLMRLFNTGMVAQLMSKSLPEGQPIDKKSVSKGVRNAQKSVESRNYEIRKNVLKYDDVMNKQRQVIYGERQAVLKGEDIHEDILRFISETITSYIRGAQKGSDKPEDWDADGLWKALASVYPVSLDQDETMDSLEGLKGDKAVKALADKLVEDADSIYQQREDELGEKGSRQLERQVVLSVLDSKWREHLYEMDYLKDGIGLRGMGQRDPLVEYQREGYQMYNSMIDAIKEQTVQLLFNVDLKQIAASQENERRAREERKENEESQSEPVNYQAPEEPDAEDETTDIDETAEEHDEGAPAGSIQEDSEEDASEDAADEGAPVPVGPAPISHAEGKVPANKRPKAVEDHSPWSDGRTFPGTPRNAPCPCGSGRKYKMCHGQNEKK</sequence>
<name>A0ABS0R1T9_9BIFI</name>
<dbReference type="NCBIfam" id="NF009538">
    <property type="entry name" value="PRK12904.1"/>
    <property type="match status" value="1"/>
</dbReference>
<feature type="compositionally biased region" description="Acidic residues" evidence="17">
    <location>
        <begin position="894"/>
        <end position="906"/>
    </location>
</feature>
<protein>
    <recommendedName>
        <fullName evidence="15 16">Protein translocase subunit SecA</fullName>
        <ecNumber evidence="15">7.4.2.8</ecNumber>
    </recommendedName>
</protein>
<dbReference type="NCBIfam" id="TIGR00963">
    <property type="entry name" value="secA"/>
    <property type="match status" value="1"/>
</dbReference>
<dbReference type="Pfam" id="PF07516">
    <property type="entry name" value="SecA_SW"/>
    <property type="match status" value="1"/>
</dbReference>
<accession>A0ABS0R1T9</accession>
<comment type="similarity">
    <text evidence="3 15 16">Belongs to the SecA family.</text>
</comment>
<evidence type="ECO:0000256" key="4">
    <source>
        <dbReference type="ARBA" id="ARBA00022448"/>
    </source>
</evidence>
<evidence type="ECO:0000256" key="14">
    <source>
        <dbReference type="ARBA" id="ARBA00023136"/>
    </source>
</evidence>
<dbReference type="PANTHER" id="PTHR30612">
    <property type="entry name" value="SECA INNER MEMBRANE COMPONENT OF SEC PROTEIN SECRETION SYSTEM"/>
    <property type="match status" value="1"/>
</dbReference>
<keyword evidence="9" id="KW-0862">Zinc</keyword>
<dbReference type="InterPro" id="IPR000185">
    <property type="entry name" value="SecA"/>
</dbReference>
<evidence type="ECO:0000259" key="19">
    <source>
        <dbReference type="PROSITE" id="PS51194"/>
    </source>
</evidence>
<dbReference type="InterPro" id="IPR011116">
    <property type="entry name" value="SecA_Wing/Scaffold"/>
</dbReference>
<dbReference type="PRINTS" id="PR00906">
    <property type="entry name" value="SECA"/>
</dbReference>
<comment type="catalytic activity">
    <reaction evidence="15">
        <text>ATP + H2O + cellular proteinSide 1 = ADP + phosphate + cellular proteinSide 2.</text>
        <dbReference type="EC" id="7.4.2.8"/>
    </reaction>
</comment>
<dbReference type="CDD" id="cd18803">
    <property type="entry name" value="SF2_C_secA"/>
    <property type="match status" value="1"/>
</dbReference>
<evidence type="ECO:0000256" key="8">
    <source>
        <dbReference type="ARBA" id="ARBA00022741"/>
    </source>
</evidence>
<evidence type="ECO:0000256" key="9">
    <source>
        <dbReference type="ARBA" id="ARBA00022833"/>
    </source>
</evidence>
<dbReference type="InterPro" id="IPR001650">
    <property type="entry name" value="Helicase_C-like"/>
</dbReference>
<evidence type="ECO:0000256" key="6">
    <source>
        <dbReference type="ARBA" id="ARBA00022490"/>
    </source>
</evidence>
<proteinExistence type="inferred from homology"/>
<comment type="cofactor">
    <cofactor evidence="1">
        <name>Zn(2+)</name>
        <dbReference type="ChEBI" id="CHEBI:29105"/>
    </cofactor>
</comment>
<feature type="compositionally biased region" description="Acidic residues" evidence="17">
    <location>
        <begin position="865"/>
        <end position="884"/>
    </location>
</feature>
<dbReference type="PROSITE" id="PS51196">
    <property type="entry name" value="SECA_MOTOR_DEAD"/>
    <property type="match status" value="1"/>
</dbReference>
<dbReference type="EC" id="7.4.2.8" evidence="15"/>
<evidence type="ECO:0000256" key="7">
    <source>
        <dbReference type="ARBA" id="ARBA00022723"/>
    </source>
</evidence>
<evidence type="ECO:0000256" key="5">
    <source>
        <dbReference type="ARBA" id="ARBA00022475"/>
    </source>
</evidence>
<evidence type="ECO:0000259" key="20">
    <source>
        <dbReference type="PROSITE" id="PS51196"/>
    </source>
</evidence>